<name>A0A2R4X484_9EURY</name>
<evidence type="ECO:0000256" key="1">
    <source>
        <dbReference type="ARBA" id="ARBA00022723"/>
    </source>
</evidence>
<dbReference type="EC" id="3.1.3.18" evidence="5 6"/>
<proteinExistence type="inferred from homology"/>
<dbReference type="InterPro" id="IPR023214">
    <property type="entry name" value="HAD_sf"/>
</dbReference>
<dbReference type="PANTHER" id="PTHR10000">
    <property type="entry name" value="PHOSPHOSERINE PHOSPHATASE"/>
    <property type="match status" value="1"/>
</dbReference>
<keyword evidence="8" id="KW-1185">Reference proteome</keyword>
<dbReference type="EMBL" id="CP028858">
    <property type="protein sequence ID" value="AWB28614.1"/>
    <property type="molecule type" value="Genomic_DNA"/>
</dbReference>
<feature type="binding site" evidence="5">
    <location>
        <position position="153"/>
    </location>
    <ligand>
        <name>substrate</name>
    </ligand>
</feature>
<comment type="cofactor">
    <cofactor evidence="5">
        <name>Mg(2+)</name>
        <dbReference type="ChEBI" id="CHEBI:18420"/>
    </cofactor>
</comment>
<evidence type="ECO:0000256" key="6">
    <source>
        <dbReference type="NCBIfam" id="TIGR01487"/>
    </source>
</evidence>
<dbReference type="GO" id="GO:0005829">
    <property type="term" value="C:cytosol"/>
    <property type="evidence" value="ECO:0007669"/>
    <property type="project" value="TreeGrafter"/>
</dbReference>
<dbReference type="GeneID" id="36511554"/>
<comment type="function">
    <text evidence="5">Catalyzes the dephosphorylation of 2-phosphoglycolate.</text>
</comment>
<feature type="binding site" evidence="5">
    <location>
        <position position="9"/>
    </location>
    <ligand>
        <name>Mg(2+)</name>
        <dbReference type="ChEBI" id="CHEBI:18420"/>
    </ligand>
</feature>
<dbReference type="NCBIfam" id="TIGR01484">
    <property type="entry name" value="HAD-SF-IIB"/>
    <property type="match status" value="1"/>
</dbReference>
<comment type="similarity">
    <text evidence="5">Belongs to the archaeal SPP-like hydrolase family.</text>
</comment>
<keyword evidence="1 5" id="KW-0479">Metal-binding</keyword>
<keyword evidence="3 5" id="KW-0460">Magnesium</keyword>
<dbReference type="InterPro" id="IPR006382">
    <property type="entry name" value="PGPase"/>
</dbReference>
<dbReference type="GO" id="GO:0008967">
    <property type="term" value="F:phosphoglycolate phosphatase activity"/>
    <property type="evidence" value="ECO:0007669"/>
    <property type="project" value="UniProtKB-UniRule"/>
</dbReference>
<feature type="binding site" evidence="5">
    <location>
        <position position="11"/>
    </location>
    <ligand>
        <name>Mg(2+)</name>
        <dbReference type="ChEBI" id="CHEBI:18420"/>
    </ligand>
</feature>
<dbReference type="SUPFAM" id="SSF56784">
    <property type="entry name" value="HAD-like"/>
    <property type="match status" value="1"/>
</dbReference>
<evidence type="ECO:0000313" key="8">
    <source>
        <dbReference type="Proteomes" id="UP000244727"/>
    </source>
</evidence>
<dbReference type="HAMAP" id="MF_01419">
    <property type="entry name" value="GPH_hydrolase_arch"/>
    <property type="match status" value="1"/>
</dbReference>
<organism evidence="7 8">
    <name type="scientific">Halococcoides cellulosivorans</name>
    <dbReference type="NCBI Taxonomy" id="1679096"/>
    <lineage>
        <taxon>Archaea</taxon>
        <taxon>Methanobacteriati</taxon>
        <taxon>Methanobacteriota</taxon>
        <taxon>Stenosarchaea group</taxon>
        <taxon>Halobacteria</taxon>
        <taxon>Halobacteriales</taxon>
        <taxon>Haloarculaceae</taxon>
        <taxon>Halococcoides</taxon>
    </lineage>
</organism>
<gene>
    <name evidence="7" type="ORF">HARCEL1_03565</name>
</gene>
<dbReference type="GO" id="GO:0000287">
    <property type="term" value="F:magnesium ion binding"/>
    <property type="evidence" value="ECO:0007669"/>
    <property type="project" value="InterPro"/>
</dbReference>
<keyword evidence="4 5" id="KW-0119">Carbohydrate metabolism</keyword>
<reference evidence="7 8" key="1">
    <citation type="submission" date="2018-04" db="EMBL/GenBank/DDBJ databases">
        <title>Halococcoides cellulosivorans gen. nov., sp. nov., an extremely halophilic cellulose-utilizing haloarchaeon from hypersaline lakes.</title>
        <authorList>
            <person name="Sorokin D.Y."/>
            <person name="Toshchakov S.V."/>
            <person name="Samarov N.I."/>
            <person name="Korzhenkov A."/>
            <person name="Kublanov I.V."/>
        </authorList>
    </citation>
    <scope>NUCLEOTIDE SEQUENCE [LARGE SCALE GENOMIC DNA]</scope>
    <source>
        <strain evidence="7 8">HArcel1</strain>
    </source>
</reference>
<dbReference type="Pfam" id="PF08282">
    <property type="entry name" value="Hydrolase_3"/>
    <property type="match status" value="2"/>
</dbReference>
<dbReference type="PANTHER" id="PTHR10000:SF8">
    <property type="entry name" value="HAD SUPERFAMILY HYDROLASE-LIKE, TYPE 3"/>
    <property type="match status" value="1"/>
</dbReference>
<dbReference type="InterPro" id="IPR006379">
    <property type="entry name" value="HAD-SF_hydro_IIB"/>
</dbReference>
<accession>A0A2R4X484</accession>
<evidence type="ECO:0000313" key="7">
    <source>
        <dbReference type="EMBL" id="AWB28614.1"/>
    </source>
</evidence>
<dbReference type="InterPro" id="IPR036412">
    <property type="entry name" value="HAD-like_sf"/>
</dbReference>
<protein>
    <recommendedName>
        <fullName evidence="5 6">Phosphoglycolate phosphatase</fullName>
        <shortName evidence="5">PGP</shortName>
        <shortName evidence="5">PGPase</shortName>
        <ecNumber evidence="5 6">3.1.3.18</ecNumber>
    </recommendedName>
</protein>
<sequence>MVPRPLITDVDGTLTDDAMVLDDRIGPALRAWPGPVVIATGKSLPYPIALCNYLGLDRLVVAENGGVAISEPTETLEFVGDRAAAEAVLAEYEAAGYSDGWGTLDLANRWRETELVFEHSIAVEPLREIAAEHGLEVVDTQYAYHVKSPDVSKGRAVERIATDVGFDLDRAVAIGDSANDVSTFERAGTAIAVANAPAEVQAAADHVTSDGFADGFLDALDRVQSGAWG</sequence>
<evidence type="ECO:0000256" key="5">
    <source>
        <dbReference type="HAMAP-Rule" id="MF_01419"/>
    </source>
</evidence>
<feature type="active site" description="Nucleophile" evidence="5">
    <location>
        <position position="9"/>
    </location>
</feature>
<dbReference type="Proteomes" id="UP000244727">
    <property type="component" value="Chromosome"/>
</dbReference>
<dbReference type="KEGG" id="harc:HARCEL1_03565"/>
<feature type="binding site" evidence="5">
    <location>
        <position position="176"/>
    </location>
    <ligand>
        <name>Mg(2+)</name>
        <dbReference type="ChEBI" id="CHEBI:18420"/>
    </ligand>
</feature>
<dbReference type="Gene3D" id="3.40.50.1000">
    <property type="entry name" value="HAD superfamily/HAD-like"/>
    <property type="match status" value="1"/>
</dbReference>
<evidence type="ECO:0000256" key="3">
    <source>
        <dbReference type="ARBA" id="ARBA00022842"/>
    </source>
</evidence>
<dbReference type="RefSeq" id="WP_108384062.1">
    <property type="nucleotide sequence ID" value="NZ_CP028858.1"/>
</dbReference>
<feature type="binding site" evidence="5">
    <location>
        <position position="180"/>
    </location>
    <ligand>
        <name>Mg(2+)</name>
        <dbReference type="ChEBI" id="CHEBI:18420"/>
    </ligand>
</feature>
<dbReference type="AlphaFoldDB" id="A0A2R4X484"/>
<evidence type="ECO:0000256" key="2">
    <source>
        <dbReference type="ARBA" id="ARBA00022801"/>
    </source>
</evidence>
<comment type="catalytic activity">
    <reaction evidence="5">
        <text>2-phosphoglycolate + H2O = glycolate + phosphate</text>
        <dbReference type="Rhea" id="RHEA:14369"/>
        <dbReference type="ChEBI" id="CHEBI:15377"/>
        <dbReference type="ChEBI" id="CHEBI:29805"/>
        <dbReference type="ChEBI" id="CHEBI:43474"/>
        <dbReference type="ChEBI" id="CHEBI:58033"/>
        <dbReference type="EC" id="3.1.3.18"/>
    </reaction>
</comment>
<dbReference type="Gene3D" id="3.90.1070.10">
    <property type="match status" value="1"/>
</dbReference>
<dbReference type="NCBIfam" id="TIGR01487">
    <property type="entry name" value="Pglycolate_arch"/>
    <property type="match status" value="1"/>
</dbReference>
<keyword evidence="2 5" id="KW-0378">Hydrolase</keyword>
<evidence type="ECO:0000256" key="4">
    <source>
        <dbReference type="ARBA" id="ARBA00023277"/>
    </source>
</evidence>